<evidence type="ECO:0000256" key="5">
    <source>
        <dbReference type="SAM" id="MobiDB-lite"/>
    </source>
</evidence>
<comment type="caution">
    <text evidence="7">The sequence shown here is derived from an EMBL/GenBank/DDBJ whole genome shotgun (WGS) entry which is preliminary data.</text>
</comment>
<evidence type="ECO:0000256" key="1">
    <source>
        <dbReference type="ARBA" id="ARBA00022741"/>
    </source>
</evidence>
<dbReference type="PANTHER" id="PTHR42997:SF1">
    <property type="entry name" value="AP-4-A PHOSPHORYLASE"/>
    <property type="match status" value="1"/>
</dbReference>
<dbReference type="InterPro" id="IPR039383">
    <property type="entry name" value="FHIT"/>
</dbReference>
<keyword evidence="1" id="KW-0547">Nucleotide-binding</keyword>
<dbReference type="OrthoDB" id="9784774at2"/>
<feature type="binding site" evidence="3">
    <location>
        <position position="110"/>
    </location>
    <ligand>
        <name>substrate</name>
    </ligand>
</feature>
<feature type="domain" description="HIT" evidence="6">
    <location>
        <begin position="84"/>
        <end position="193"/>
    </location>
</feature>
<dbReference type="eggNOG" id="COG0537">
    <property type="taxonomic scope" value="Bacteria"/>
</dbReference>
<evidence type="ECO:0000259" key="6">
    <source>
        <dbReference type="PROSITE" id="PS51084"/>
    </source>
</evidence>
<protein>
    <submittedName>
        <fullName evidence="7">Histidine triad domain protein</fullName>
        <ecNumber evidence="7">2.7.7.53</ecNumber>
    </submittedName>
</protein>
<dbReference type="InterPro" id="IPR052908">
    <property type="entry name" value="AP-4-A_phosphorylase"/>
</dbReference>
<feature type="short sequence motif" description="Histidine triad motif" evidence="4">
    <location>
        <begin position="178"/>
        <end position="182"/>
    </location>
</feature>
<dbReference type="STRING" id="218140.BPSY_1574"/>
<dbReference type="PANTHER" id="PTHR42997">
    <property type="entry name" value="HIT FAMILY HYDROLASE"/>
    <property type="match status" value="1"/>
</dbReference>
<gene>
    <name evidence="7" type="ORF">BPSY_1574</name>
</gene>
<dbReference type="Proteomes" id="UP000029050">
    <property type="component" value="Unassembled WGS sequence"/>
</dbReference>
<evidence type="ECO:0000256" key="3">
    <source>
        <dbReference type="PIRSR" id="PIRSR639383-2"/>
    </source>
</evidence>
<dbReference type="GO" id="GO:0000166">
    <property type="term" value="F:nucleotide binding"/>
    <property type="evidence" value="ECO:0007669"/>
    <property type="project" value="UniProtKB-KW"/>
</dbReference>
<dbReference type="EMBL" id="JGZI01000010">
    <property type="protein sequence ID" value="KFI81168.1"/>
    <property type="molecule type" value="Genomic_DNA"/>
</dbReference>
<feature type="compositionally biased region" description="Basic and acidic residues" evidence="5">
    <location>
        <begin position="1"/>
        <end position="12"/>
    </location>
</feature>
<evidence type="ECO:0000256" key="4">
    <source>
        <dbReference type="PROSITE-ProRule" id="PRU00464"/>
    </source>
</evidence>
<dbReference type="SUPFAM" id="SSF54197">
    <property type="entry name" value="HIT-like"/>
    <property type="match status" value="1"/>
</dbReference>
<name>A0A087CD18_9BIFI</name>
<dbReference type="RefSeq" id="WP_081884348.1">
    <property type="nucleotide sequence ID" value="NZ_JBDNLK010000012.1"/>
</dbReference>
<evidence type="ECO:0000256" key="2">
    <source>
        <dbReference type="PIRSR" id="PIRSR639383-1"/>
    </source>
</evidence>
<sequence length="244" mass="27605">MENRDDVPREEGAQLNTESARPTVRQDDAYQDDGQQGNSSQVRCDTVDDFPPQEDHIQRLWTPQRMAYVLAPDKEKSPRTGQCPFCEAPKKSDEDGLIVWRGTKVFVIMNLYPYNVGHVMVCPYRHVSLLTDLDDDELIEFEKTSAQAMRVMDKVSHPDGWNLGINQGEVAGAGIASHLHQHIVPRWNGDSNFMPIVAQTRTMPILLSDQRSQYAQAFAALCGTEDTNHARPTREDPNERDIDV</sequence>
<keyword evidence="7" id="KW-0548">Nucleotidyltransferase</keyword>
<dbReference type="EC" id="2.7.7.53" evidence="7"/>
<keyword evidence="8" id="KW-1185">Reference proteome</keyword>
<dbReference type="InterPro" id="IPR036265">
    <property type="entry name" value="HIT-like_sf"/>
</dbReference>
<dbReference type="InterPro" id="IPR011146">
    <property type="entry name" value="HIT-like"/>
</dbReference>
<dbReference type="AlphaFoldDB" id="A0A087CD18"/>
<dbReference type="PROSITE" id="PS51084">
    <property type="entry name" value="HIT_2"/>
    <property type="match status" value="1"/>
</dbReference>
<organism evidence="7 8">
    <name type="scientific">Bifidobacterium psychraerophilum</name>
    <dbReference type="NCBI Taxonomy" id="218140"/>
    <lineage>
        <taxon>Bacteria</taxon>
        <taxon>Bacillati</taxon>
        <taxon>Actinomycetota</taxon>
        <taxon>Actinomycetes</taxon>
        <taxon>Bifidobacteriales</taxon>
        <taxon>Bifidobacteriaceae</taxon>
        <taxon>Bifidobacterium</taxon>
    </lineage>
</organism>
<evidence type="ECO:0000313" key="8">
    <source>
        <dbReference type="Proteomes" id="UP000029050"/>
    </source>
</evidence>
<proteinExistence type="predicted"/>
<reference evidence="7 8" key="1">
    <citation type="submission" date="2014-03" db="EMBL/GenBank/DDBJ databases">
        <title>Genomics of Bifidobacteria.</title>
        <authorList>
            <person name="Ventura M."/>
            <person name="Milani C."/>
            <person name="Lugli G.A."/>
        </authorList>
    </citation>
    <scope>NUCLEOTIDE SEQUENCE [LARGE SCALE GENOMIC DNA]</scope>
    <source>
        <strain evidence="7 8">LMG 21775</strain>
    </source>
</reference>
<feature type="active site" description="Tele-AMP-histidine intermediate" evidence="2">
    <location>
        <position position="180"/>
    </location>
</feature>
<dbReference type="Pfam" id="PF01230">
    <property type="entry name" value="HIT"/>
    <property type="match status" value="1"/>
</dbReference>
<feature type="region of interest" description="Disordered" evidence="5">
    <location>
        <begin position="1"/>
        <end position="49"/>
    </location>
</feature>
<dbReference type="GeneID" id="98300761"/>
<accession>A0A087CD18</accession>
<keyword evidence="7" id="KW-0808">Transferase</keyword>
<feature type="binding site" evidence="3">
    <location>
        <position position="182"/>
    </location>
    <ligand>
        <name>substrate</name>
    </ligand>
</feature>
<dbReference type="CDD" id="cd01275">
    <property type="entry name" value="FHIT"/>
    <property type="match status" value="1"/>
</dbReference>
<dbReference type="Gene3D" id="3.30.428.10">
    <property type="entry name" value="HIT-like"/>
    <property type="match status" value="1"/>
</dbReference>
<evidence type="ECO:0000313" key="7">
    <source>
        <dbReference type="EMBL" id="KFI81168.1"/>
    </source>
</evidence>
<dbReference type="GO" id="GO:0003877">
    <property type="term" value="F:ATP:ADP adenylyltransferase activity"/>
    <property type="evidence" value="ECO:0007669"/>
    <property type="project" value="UniProtKB-EC"/>
</dbReference>